<dbReference type="EMBL" id="JAUEPO010000007">
    <property type="protein sequence ID" value="KAK3317530.1"/>
    <property type="molecule type" value="Genomic_DNA"/>
</dbReference>
<keyword evidence="2" id="KW-1185">Reference proteome</keyword>
<reference evidence="1" key="1">
    <citation type="journal article" date="2023" name="Mol. Phylogenet. Evol.">
        <title>Genome-scale phylogeny and comparative genomics of the fungal order Sordariales.</title>
        <authorList>
            <person name="Hensen N."/>
            <person name="Bonometti L."/>
            <person name="Westerberg I."/>
            <person name="Brannstrom I.O."/>
            <person name="Guillou S."/>
            <person name="Cros-Aarteil S."/>
            <person name="Calhoun S."/>
            <person name="Haridas S."/>
            <person name="Kuo A."/>
            <person name="Mondo S."/>
            <person name="Pangilinan J."/>
            <person name="Riley R."/>
            <person name="LaButti K."/>
            <person name="Andreopoulos B."/>
            <person name="Lipzen A."/>
            <person name="Chen C."/>
            <person name="Yan M."/>
            <person name="Daum C."/>
            <person name="Ng V."/>
            <person name="Clum A."/>
            <person name="Steindorff A."/>
            <person name="Ohm R.A."/>
            <person name="Martin F."/>
            <person name="Silar P."/>
            <person name="Natvig D.O."/>
            <person name="Lalanne C."/>
            <person name="Gautier V."/>
            <person name="Ament-Velasquez S.L."/>
            <person name="Kruys A."/>
            <person name="Hutchinson M.I."/>
            <person name="Powell A.J."/>
            <person name="Barry K."/>
            <person name="Miller A.N."/>
            <person name="Grigoriev I.V."/>
            <person name="Debuchy R."/>
            <person name="Gladieux P."/>
            <person name="Hiltunen Thoren M."/>
            <person name="Johannesson H."/>
        </authorList>
    </citation>
    <scope>NUCLEOTIDE SEQUENCE</scope>
    <source>
        <strain evidence="1">SMH4131-1</strain>
    </source>
</reference>
<dbReference type="InterPro" id="IPR010323">
    <property type="entry name" value="DUF924"/>
</dbReference>
<name>A0AAE0I366_9PEZI</name>
<comment type="caution">
    <text evidence="1">The sequence shown here is derived from an EMBL/GenBank/DDBJ whole genome shotgun (WGS) entry which is preliminary data.</text>
</comment>
<evidence type="ECO:0000313" key="2">
    <source>
        <dbReference type="Proteomes" id="UP001286456"/>
    </source>
</evidence>
<reference evidence="1" key="2">
    <citation type="submission" date="2023-06" db="EMBL/GenBank/DDBJ databases">
        <authorList>
            <consortium name="Lawrence Berkeley National Laboratory"/>
            <person name="Haridas S."/>
            <person name="Hensen N."/>
            <person name="Bonometti L."/>
            <person name="Westerberg I."/>
            <person name="Brannstrom I.O."/>
            <person name="Guillou S."/>
            <person name="Cros-Aarteil S."/>
            <person name="Calhoun S."/>
            <person name="Kuo A."/>
            <person name="Mondo S."/>
            <person name="Pangilinan J."/>
            <person name="Riley R."/>
            <person name="Labutti K."/>
            <person name="Andreopoulos B."/>
            <person name="Lipzen A."/>
            <person name="Chen C."/>
            <person name="Yanf M."/>
            <person name="Daum C."/>
            <person name="Ng V."/>
            <person name="Clum A."/>
            <person name="Steindorff A."/>
            <person name="Ohm R."/>
            <person name="Martin F."/>
            <person name="Silar P."/>
            <person name="Natvig D."/>
            <person name="Lalanne C."/>
            <person name="Gautier V."/>
            <person name="Ament-Velasquez S.L."/>
            <person name="Kruys A."/>
            <person name="Hutchinson M.I."/>
            <person name="Powell A.J."/>
            <person name="Barry K."/>
            <person name="Miller A.N."/>
            <person name="Grigoriev I.V."/>
            <person name="Debuchy R."/>
            <person name="Gladieux P."/>
            <person name="Thoren M.H."/>
            <person name="Johannesson H."/>
        </authorList>
    </citation>
    <scope>NUCLEOTIDE SEQUENCE</scope>
    <source>
        <strain evidence="1">SMH4131-1</strain>
    </source>
</reference>
<dbReference type="SUPFAM" id="SSF48452">
    <property type="entry name" value="TPR-like"/>
    <property type="match status" value="1"/>
</dbReference>
<gene>
    <name evidence="1" type="ORF">B0T19DRAFT_435147</name>
</gene>
<dbReference type="AlphaFoldDB" id="A0AAE0I366"/>
<organism evidence="1 2">
    <name type="scientific">Cercophora scortea</name>
    <dbReference type="NCBI Taxonomy" id="314031"/>
    <lineage>
        <taxon>Eukaryota</taxon>
        <taxon>Fungi</taxon>
        <taxon>Dikarya</taxon>
        <taxon>Ascomycota</taxon>
        <taxon>Pezizomycotina</taxon>
        <taxon>Sordariomycetes</taxon>
        <taxon>Sordariomycetidae</taxon>
        <taxon>Sordariales</taxon>
        <taxon>Lasiosphaeriaceae</taxon>
        <taxon>Cercophora</taxon>
    </lineage>
</organism>
<dbReference type="Gene3D" id="1.25.40.10">
    <property type="entry name" value="Tetratricopeptide repeat domain"/>
    <property type="match status" value="1"/>
</dbReference>
<accession>A0AAE0I366</accession>
<dbReference type="Proteomes" id="UP001286456">
    <property type="component" value="Unassembled WGS sequence"/>
</dbReference>
<dbReference type="InterPro" id="IPR011990">
    <property type="entry name" value="TPR-like_helical_dom_sf"/>
</dbReference>
<evidence type="ECO:0000313" key="1">
    <source>
        <dbReference type="EMBL" id="KAK3317530.1"/>
    </source>
</evidence>
<dbReference type="Pfam" id="PF06041">
    <property type="entry name" value="DUF924"/>
    <property type="match status" value="1"/>
</dbReference>
<proteinExistence type="predicted"/>
<protein>
    <submittedName>
        <fullName evidence="1">Uncharacterized protein</fullName>
    </submittedName>
</protein>
<sequence length="305" mass="34777">MADNLRPLRTPSLLALLVDTAIPYPSTTPLDFTTVSRNFLGGNTPLPTSLTDQVWPFLLALSKLGLPNIHVPNLITTFLPPPSSPSFPRQALGMQLLLDQMPRRLCRGIHARWTNAYFDIISLQYAQTLLALPEDEQPHAWARWKDDATLDYWVLVRAWSVAPLVHTERVDIQERAVVFTEQTRRVVEQVTGTRDPHRERREEILADVFAFPRVAAEGPPVGEAGTAQGFAYWMCMLMDVHKPIVDRFGRYPYRNAFFGREDTVEEGEWFERTGGFARPGAEVRERLKKDLERGVWTALEKVERG</sequence>